<reference evidence="14" key="1">
    <citation type="submission" date="2020-01" db="EMBL/GenBank/DDBJ databases">
        <authorList>
            <consortium name="DOE Joint Genome Institute"/>
            <person name="Haridas S."/>
            <person name="Albert R."/>
            <person name="Binder M."/>
            <person name="Bloem J."/>
            <person name="Labutti K."/>
            <person name="Salamov A."/>
            <person name="Andreopoulos B."/>
            <person name="Baker S.E."/>
            <person name="Barry K."/>
            <person name="Bills G."/>
            <person name="Bluhm B.H."/>
            <person name="Cannon C."/>
            <person name="Castanera R."/>
            <person name="Culley D.E."/>
            <person name="Daum C."/>
            <person name="Ezra D."/>
            <person name="Gonzalez J.B."/>
            <person name="Henrissat B."/>
            <person name="Kuo A."/>
            <person name="Liang C."/>
            <person name="Lipzen A."/>
            <person name="Lutzoni F."/>
            <person name="Magnuson J."/>
            <person name="Mondo S."/>
            <person name="Nolan M."/>
            <person name="Ohm R."/>
            <person name="Pangilinan J."/>
            <person name="Park H.-J."/>
            <person name="Ramirez L."/>
            <person name="Alfaro M."/>
            <person name="Sun H."/>
            <person name="Tritt A."/>
            <person name="Yoshinaga Y."/>
            <person name="Zwiers L.-H."/>
            <person name="Turgeon B.G."/>
            <person name="Goodwin S.B."/>
            <person name="Spatafora J.W."/>
            <person name="Crous P.W."/>
            <person name="Grigoriev I.V."/>
        </authorList>
    </citation>
    <scope>NUCLEOTIDE SEQUENCE</scope>
    <source>
        <strain evidence="14">CBS 342.82</strain>
    </source>
</reference>
<evidence type="ECO:0000256" key="8">
    <source>
        <dbReference type="ARBA" id="ARBA00022833"/>
    </source>
</evidence>
<evidence type="ECO:0000313" key="14">
    <source>
        <dbReference type="RefSeq" id="XP_033463229.1"/>
    </source>
</evidence>
<protein>
    <submittedName>
        <fullName evidence="14">SET domain-containing protein</fullName>
    </submittedName>
</protein>
<evidence type="ECO:0000256" key="6">
    <source>
        <dbReference type="ARBA" id="ARBA00022691"/>
    </source>
</evidence>
<feature type="domain" description="SET" evidence="11">
    <location>
        <begin position="368"/>
        <end position="499"/>
    </location>
</feature>
<dbReference type="SUPFAM" id="SSF54160">
    <property type="entry name" value="Chromo domain-like"/>
    <property type="match status" value="1"/>
</dbReference>
<dbReference type="InterPro" id="IPR016197">
    <property type="entry name" value="Chromo-like_dom_sf"/>
</dbReference>
<proteinExistence type="predicted"/>
<dbReference type="OrthoDB" id="308383at2759"/>
<evidence type="ECO:0000256" key="1">
    <source>
        <dbReference type="ARBA" id="ARBA00004286"/>
    </source>
</evidence>
<evidence type="ECO:0000256" key="5">
    <source>
        <dbReference type="ARBA" id="ARBA00022679"/>
    </source>
</evidence>
<dbReference type="PROSITE" id="PS50868">
    <property type="entry name" value="POST_SET"/>
    <property type="match status" value="1"/>
</dbReference>
<reference evidence="14" key="2">
    <citation type="submission" date="2020-04" db="EMBL/GenBank/DDBJ databases">
        <authorList>
            <consortium name="NCBI Genome Project"/>
        </authorList>
    </citation>
    <scope>NUCLEOTIDE SEQUENCE</scope>
    <source>
        <strain evidence="14">CBS 342.82</strain>
    </source>
</reference>
<dbReference type="CDD" id="cd00024">
    <property type="entry name" value="CD_CSD"/>
    <property type="match status" value="1"/>
</dbReference>
<dbReference type="GO" id="GO:0005634">
    <property type="term" value="C:nucleus"/>
    <property type="evidence" value="ECO:0007669"/>
    <property type="project" value="InterPro"/>
</dbReference>
<keyword evidence="6" id="KW-0949">S-adenosyl-L-methionine</keyword>
<dbReference type="Gene3D" id="2.40.50.40">
    <property type="match status" value="1"/>
</dbReference>
<evidence type="ECO:0000313" key="13">
    <source>
        <dbReference type="Proteomes" id="UP000504637"/>
    </source>
</evidence>
<dbReference type="Pfam" id="PF00856">
    <property type="entry name" value="SET"/>
    <property type="match status" value="1"/>
</dbReference>
<feature type="compositionally biased region" description="Basic and acidic residues" evidence="9">
    <location>
        <begin position="101"/>
        <end position="113"/>
    </location>
</feature>
<evidence type="ECO:0000256" key="9">
    <source>
        <dbReference type="SAM" id="MobiDB-lite"/>
    </source>
</evidence>
<organism evidence="14">
    <name type="scientific">Dissoconium aciculare CBS 342.82</name>
    <dbReference type="NCBI Taxonomy" id="1314786"/>
    <lineage>
        <taxon>Eukaryota</taxon>
        <taxon>Fungi</taxon>
        <taxon>Dikarya</taxon>
        <taxon>Ascomycota</taxon>
        <taxon>Pezizomycotina</taxon>
        <taxon>Dothideomycetes</taxon>
        <taxon>Dothideomycetidae</taxon>
        <taxon>Mycosphaerellales</taxon>
        <taxon>Dissoconiaceae</taxon>
        <taxon>Dissoconium</taxon>
    </lineage>
</organism>
<evidence type="ECO:0000259" key="12">
    <source>
        <dbReference type="PROSITE" id="PS50868"/>
    </source>
</evidence>
<gene>
    <name evidence="14" type="ORF">K489DRAFT_350581</name>
</gene>
<keyword evidence="7" id="KW-0479">Metal-binding</keyword>
<feature type="domain" description="Chromo" evidence="10">
    <location>
        <begin position="21"/>
        <end position="85"/>
    </location>
</feature>
<dbReference type="InterPro" id="IPR050973">
    <property type="entry name" value="H3K9_Histone-Lys_N-MTase"/>
</dbReference>
<dbReference type="PROSITE" id="PS50013">
    <property type="entry name" value="CHROMO_2"/>
    <property type="match status" value="1"/>
</dbReference>
<reference evidence="14" key="3">
    <citation type="submission" date="2025-08" db="UniProtKB">
        <authorList>
            <consortium name="RefSeq"/>
        </authorList>
    </citation>
    <scope>IDENTIFICATION</scope>
    <source>
        <strain evidence="14">CBS 342.82</strain>
    </source>
</reference>
<evidence type="ECO:0000256" key="4">
    <source>
        <dbReference type="ARBA" id="ARBA00022603"/>
    </source>
</evidence>
<dbReference type="Proteomes" id="UP000504637">
    <property type="component" value="Unplaced"/>
</dbReference>
<dbReference type="SMART" id="SM00317">
    <property type="entry name" value="SET"/>
    <property type="match status" value="1"/>
</dbReference>
<dbReference type="InterPro" id="IPR003616">
    <property type="entry name" value="Post-SET_dom"/>
</dbReference>
<comment type="subunit">
    <text evidence="2">Component of the NuA4 histone acetyltransferase complex.</text>
</comment>
<keyword evidence="5" id="KW-0808">Transferase</keyword>
<dbReference type="GO" id="GO:0008270">
    <property type="term" value="F:zinc ion binding"/>
    <property type="evidence" value="ECO:0007669"/>
    <property type="project" value="InterPro"/>
</dbReference>
<dbReference type="RefSeq" id="XP_033463229.1">
    <property type="nucleotide sequence ID" value="XM_033602428.1"/>
</dbReference>
<dbReference type="InterPro" id="IPR007728">
    <property type="entry name" value="Pre-SET_dom"/>
</dbReference>
<dbReference type="SUPFAM" id="SSF82199">
    <property type="entry name" value="SET domain"/>
    <property type="match status" value="1"/>
</dbReference>
<keyword evidence="4" id="KW-0489">Methyltransferase</keyword>
<dbReference type="GO" id="GO:0032259">
    <property type="term" value="P:methylation"/>
    <property type="evidence" value="ECO:0007669"/>
    <property type="project" value="UniProtKB-KW"/>
</dbReference>
<dbReference type="Pfam" id="PF05033">
    <property type="entry name" value="Pre-SET"/>
    <property type="match status" value="1"/>
</dbReference>
<keyword evidence="8" id="KW-0862">Zinc</keyword>
<dbReference type="InterPro" id="IPR000953">
    <property type="entry name" value="Chromo/chromo_shadow_dom"/>
</dbReference>
<sequence length="547" mass="62631">MNCKMPSYIQSTRLTHSVYLEDIDCILCHRSFNGVEQFLIRWKHVTLASPRSAVVSWHPISELSRCLQLVQTYVEEQGVGEGKASGLQLPLLPTSRKRKTPDHEHEHEHEHEIERSQVNIRGASGLLSPLPSHVGSVSPKMLSPEFDVLVYNGFLKRKCGRIFALHLRRFSDSFTEIDATTLPNADMTRAARLTPLVSTARAIRLGFLEKLRRVNGLYLENKVNSTTPPLHFRFIKEYVFLDDELQTSNDAFVGCQQCRPNMGQNIGCEYTQKCDCLEYANVDEEKLKSTNLVMYNKYIEDLKTSGQVDTLGLPKRFPYTKPNLDNPNVPQKLLAYYRESRYPIYECNHKCRCGPRCKSRLVQKGRKVPLTIFKTDNKRGWGVYCNEDLVQGQFIDTYLGEVITSQEADRREADSGSEKNSYLYALDKFVGEGGITEENCLVIDGQYMGGPTRFINHSCEPNCRQYTVSYNKYDNRLYNLAFFAYENIPAGVELTFDYMDLDEVEEDEAIRLREAAMKDPRNAGRVPCNCGTVKCRGFLWDQSRDEA</sequence>
<dbReference type="GO" id="GO:0042054">
    <property type="term" value="F:histone methyltransferase activity"/>
    <property type="evidence" value="ECO:0007669"/>
    <property type="project" value="InterPro"/>
</dbReference>
<feature type="region of interest" description="Disordered" evidence="9">
    <location>
        <begin position="93"/>
        <end position="113"/>
    </location>
</feature>
<evidence type="ECO:0000256" key="3">
    <source>
        <dbReference type="ARBA" id="ARBA00022454"/>
    </source>
</evidence>
<dbReference type="PROSITE" id="PS50280">
    <property type="entry name" value="SET"/>
    <property type="match status" value="1"/>
</dbReference>
<dbReference type="PANTHER" id="PTHR46223:SF3">
    <property type="entry name" value="HISTONE-LYSINE N-METHYLTRANSFERASE SET-23"/>
    <property type="match status" value="1"/>
</dbReference>
<keyword evidence="3" id="KW-0158">Chromosome</keyword>
<comment type="subcellular location">
    <subcellularLocation>
        <location evidence="1">Chromosome</location>
    </subcellularLocation>
</comment>
<dbReference type="GO" id="GO:0005694">
    <property type="term" value="C:chromosome"/>
    <property type="evidence" value="ECO:0007669"/>
    <property type="project" value="UniProtKB-SubCell"/>
</dbReference>
<dbReference type="Gene3D" id="2.170.270.10">
    <property type="entry name" value="SET domain"/>
    <property type="match status" value="1"/>
</dbReference>
<evidence type="ECO:0000259" key="11">
    <source>
        <dbReference type="PROSITE" id="PS50280"/>
    </source>
</evidence>
<feature type="domain" description="Post-SET" evidence="12">
    <location>
        <begin position="524"/>
        <end position="540"/>
    </location>
</feature>
<evidence type="ECO:0000256" key="7">
    <source>
        <dbReference type="ARBA" id="ARBA00022723"/>
    </source>
</evidence>
<dbReference type="GeneID" id="54360228"/>
<name>A0A6J3ME89_9PEZI</name>
<accession>A0A6J3ME89</accession>
<dbReference type="InterPro" id="IPR001214">
    <property type="entry name" value="SET_dom"/>
</dbReference>
<keyword evidence="13" id="KW-1185">Reference proteome</keyword>
<dbReference type="AlphaFoldDB" id="A0A6J3ME89"/>
<dbReference type="PANTHER" id="PTHR46223">
    <property type="entry name" value="HISTONE-LYSINE N-METHYLTRANSFERASE SUV39H"/>
    <property type="match status" value="1"/>
</dbReference>
<evidence type="ECO:0000259" key="10">
    <source>
        <dbReference type="PROSITE" id="PS50013"/>
    </source>
</evidence>
<evidence type="ECO:0000256" key="2">
    <source>
        <dbReference type="ARBA" id="ARBA00011353"/>
    </source>
</evidence>
<dbReference type="InterPro" id="IPR046341">
    <property type="entry name" value="SET_dom_sf"/>
</dbReference>